<name>A0A8J2K8M4_9HEXA</name>
<keyword evidence="2" id="KW-1185">Reference proteome</keyword>
<accession>A0A8J2K8M4</accession>
<dbReference type="Proteomes" id="UP000708208">
    <property type="component" value="Unassembled WGS sequence"/>
</dbReference>
<protein>
    <submittedName>
        <fullName evidence="1">Uncharacterized protein</fullName>
    </submittedName>
</protein>
<sequence length="115" mass="12255">VIGKVLANVVDAEAFEEKVAEEMYDIVVVDVDDLCVVVLVVDMLVGTFNDVVLKCVSEDCTEEVAEAVGILVKVIDVLVLRLSVLLADSCKDVSVNVTVSVQTSVVGILFEVTLA</sequence>
<evidence type="ECO:0000313" key="1">
    <source>
        <dbReference type="EMBL" id="CAG7733754.1"/>
    </source>
</evidence>
<proteinExistence type="predicted"/>
<dbReference type="EMBL" id="CAJVCH010255308">
    <property type="protein sequence ID" value="CAG7733754.1"/>
    <property type="molecule type" value="Genomic_DNA"/>
</dbReference>
<reference evidence="1" key="1">
    <citation type="submission" date="2021-06" db="EMBL/GenBank/DDBJ databases">
        <authorList>
            <person name="Hodson N. C."/>
            <person name="Mongue J. A."/>
            <person name="Jaron S. K."/>
        </authorList>
    </citation>
    <scope>NUCLEOTIDE SEQUENCE</scope>
</reference>
<organism evidence="1 2">
    <name type="scientific">Allacma fusca</name>
    <dbReference type="NCBI Taxonomy" id="39272"/>
    <lineage>
        <taxon>Eukaryota</taxon>
        <taxon>Metazoa</taxon>
        <taxon>Ecdysozoa</taxon>
        <taxon>Arthropoda</taxon>
        <taxon>Hexapoda</taxon>
        <taxon>Collembola</taxon>
        <taxon>Symphypleona</taxon>
        <taxon>Sminthuridae</taxon>
        <taxon>Allacma</taxon>
    </lineage>
</organism>
<gene>
    <name evidence="1" type="ORF">AFUS01_LOCUS22178</name>
</gene>
<comment type="caution">
    <text evidence="1">The sequence shown here is derived from an EMBL/GenBank/DDBJ whole genome shotgun (WGS) entry which is preliminary data.</text>
</comment>
<dbReference type="AlphaFoldDB" id="A0A8J2K8M4"/>
<feature type="non-terminal residue" evidence="1">
    <location>
        <position position="1"/>
    </location>
</feature>
<evidence type="ECO:0000313" key="2">
    <source>
        <dbReference type="Proteomes" id="UP000708208"/>
    </source>
</evidence>